<organism evidence="2 3">
    <name type="scientific">Mesorhizobium montanum</name>
    <dbReference type="NCBI Taxonomy" id="3072323"/>
    <lineage>
        <taxon>Bacteria</taxon>
        <taxon>Pseudomonadati</taxon>
        <taxon>Pseudomonadota</taxon>
        <taxon>Alphaproteobacteria</taxon>
        <taxon>Hyphomicrobiales</taxon>
        <taxon>Phyllobacteriaceae</taxon>
        <taxon>Mesorhizobium</taxon>
    </lineage>
</organism>
<dbReference type="PROSITE" id="PS50164">
    <property type="entry name" value="GIY_YIG"/>
    <property type="match status" value="1"/>
</dbReference>
<evidence type="ECO:0000259" key="1">
    <source>
        <dbReference type="PROSITE" id="PS50164"/>
    </source>
</evidence>
<accession>A0ABU4ZV87</accession>
<dbReference type="InterPro" id="IPR035901">
    <property type="entry name" value="GIY-YIG_endonuc_sf"/>
</dbReference>
<keyword evidence="3" id="KW-1185">Reference proteome</keyword>
<dbReference type="EMBL" id="JAVIJF010000060">
    <property type="protein sequence ID" value="MDX8529323.1"/>
    <property type="molecule type" value="Genomic_DNA"/>
</dbReference>
<gene>
    <name evidence="2" type="ORF">RFM68_33405</name>
</gene>
<name>A0ABU4ZV87_9HYPH</name>
<dbReference type="Gene3D" id="3.40.1440.10">
    <property type="entry name" value="GIY-YIG endonuclease"/>
    <property type="match status" value="1"/>
</dbReference>
<dbReference type="Pfam" id="PF01541">
    <property type="entry name" value="GIY-YIG"/>
    <property type="match status" value="1"/>
</dbReference>
<dbReference type="RefSeq" id="WP_320237193.1">
    <property type="nucleotide sequence ID" value="NZ_JAVIJF010000060.1"/>
</dbReference>
<feature type="domain" description="GIY-YIG" evidence="1">
    <location>
        <begin position="1"/>
        <end position="39"/>
    </location>
</feature>
<sequence>MTGYVYMTASQKGGTIYIGVTNDLARRMPEHKTGQGSSF</sequence>
<feature type="non-terminal residue" evidence="2">
    <location>
        <position position="39"/>
    </location>
</feature>
<evidence type="ECO:0000313" key="3">
    <source>
        <dbReference type="Proteomes" id="UP001276840"/>
    </source>
</evidence>
<dbReference type="Proteomes" id="UP001276840">
    <property type="component" value="Unassembled WGS sequence"/>
</dbReference>
<dbReference type="SUPFAM" id="SSF82771">
    <property type="entry name" value="GIY-YIG endonuclease"/>
    <property type="match status" value="1"/>
</dbReference>
<protein>
    <submittedName>
        <fullName evidence="2">GIY-YIG nuclease family protein</fullName>
    </submittedName>
</protein>
<comment type="caution">
    <text evidence="2">The sequence shown here is derived from an EMBL/GenBank/DDBJ whole genome shotgun (WGS) entry which is preliminary data.</text>
</comment>
<proteinExistence type="predicted"/>
<dbReference type="InterPro" id="IPR000305">
    <property type="entry name" value="GIY-YIG_endonuc"/>
</dbReference>
<reference evidence="2 3" key="1">
    <citation type="submission" date="2023-08" db="EMBL/GenBank/DDBJ databases">
        <title>Implementing the SeqCode for naming new Mesorhizobium species isolated from Vachellia karroo root nodules.</title>
        <authorList>
            <person name="Van Lill M."/>
        </authorList>
    </citation>
    <scope>NUCLEOTIDE SEQUENCE [LARGE SCALE GENOMIC DNA]</scope>
    <source>
        <strain evidence="2 3">MSK 1335</strain>
    </source>
</reference>
<evidence type="ECO:0000313" key="2">
    <source>
        <dbReference type="EMBL" id="MDX8529323.1"/>
    </source>
</evidence>